<reference evidence="3" key="1">
    <citation type="journal article" date="2019" name="Int. J. Syst. Evol. Microbiol.">
        <title>The Global Catalogue of Microorganisms (GCM) 10K type strain sequencing project: providing services to taxonomists for standard genome sequencing and annotation.</title>
        <authorList>
            <consortium name="The Broad Institute Genomics Platform"/>
            <consortium name="The Broad Institute Genome Sequencing Center for Infectious Disease"/>
            <person name="Wu L."/>
            <person name="Ma J."/>
        </authorList>
    </citation>
    <scope>NUCLEOTIDE SEQUENCE [LARGE SCALE GENOMIC DNA]</scope>
    <source>
        <strain evidence="3">JCM 18424</strain>
    </source>
</reference>
<keyword evidence="1" id="KW-0732">Signal</keyword>
<dbReference type="Proteomes" id="UP001500631">
    <property type="component" value="Unassembled WGS sequence"/>
</dbReference>
<name>A0ABP9MVB7_9GAMM</name>
<sequence length="160" mass="18170">MKKILMIILCVGISQFGYAQNQKLADFLLSNNIMISCNADFSVCVNPDLNLLYRAIDNNVKLNIQYNIQKKGSTEEKAFPAICAAIFAHISTNTVKDTDKLVESFDYQYQEAMASYLKVFDEYEGKFVGFSSKIVSEGKDKFVSSYCEFRDKVNYSNPEI</sequence>
<gene>
    <name evidence="2" type="ORF">GCM10023338_20520</name>
</gene>
<feature type="signal peptide" evidence="1">
    <location>
        <begin position="1"/>
        <end position="19"/>
    </location>
</feature>
<dbReference type="EMBL" id="BAABKE010000007">
    <property type="protein sequence ID" value="GAA5102784.1"/>
    <property type="molecule type" value="Genomic_DNA"/>
</dbReference>
<evidence type="ECO:0000313" key="3">
    <source>
        <dbReference type="Proteomes" id="UP001500631"/>
    </source>
</evidence>
<organism evidence="2 3">
    <name type="scientific">Wohlfahrtiimonas larvae</name>
    <dbReference type="NCBI Taxonomy" id="1157986"/>
    <lineage>
        <taxon>Bacteria</taxon>
        <taxon>Pseudomonadati</taxon>
        <taxon>Pseudomonadota</taxon>
        <taxon>Gammaproteobacteria</taxon>
        <taxon>Cardiobacteriales</taxon>
        <taxon>Ignatzschineriaceae</taxon>
        <taxon>Wohlfahrtiimonas</taxon>
    </lineage>
</organism>
<comment type="caution">
    <text evidence="2">The sequence shown here is derived from an EMBL/GenBank/DDBJ whole genome shotgun (WGS) entry which is preliminary data.</text>
</comment>
<evidence type="ECO:0000256" key="1">
    <source>
        <dbReference type="SAM" id="SignalP"/>
    </source>
</evidence>
<protein>
    <submittedName>
        <fullName evidence="2">Uncharacterized protein</fullName>
    </submittedName>
</protein>
<keyword evidence="3" id="KW-1185">Reference proteome</keyword>
<accession>A0ABP9MVB7</accession>
<feature type="chain" id="PRO_5045903609" evidence="1">
    <location>
        <begin position="20"/>
        <end position="160"/>
    </location>
</feature>
<evidence type="ECO:0000313" key="2">
    <source>
        <dbReference type="EMBL" id="GAA5102784.1"/>
    </source>
</evidence>
<proteinExistence type="predicted"/>